<dbReference type="PANTHER" id="PTHR23132">
    <property type="entry name" value="D-ALANINE--D-ALANINE LIGASE"/>
    <property type="match status" value="1"/>
</dbReference>
<keyword evidence="6" id="KW-0479">Metal-binding</keyword>
<feature type="active site" evidence="5">
    <location>
        <position position="269"/>
    </location>
</feature>
<evidence type="ECO:0000256" key="5">
    <source>
        <dbReference type="PIRSR" id="PIRSR039102-1"/>
    </source>
</evidence>
<evidence type="ECO:0000256" key="7">
    <source>
        <dbReference type="PROSITE-ProRule" id="PRU00409"/>
    </source>
</evidence>
<feature type="domain" description="ATP-grasp" evidence="8">
    <location>
        <begin position="98"/>
        <end position="291"/>
    </location>
</feature>
<protein>
    <recommendedName>
        <fullName evidence="4">D-alanine--D-alanine ligase</fullName>
        <ecNumber evidence="4">6.3.2.4</ecNumber>
    </recommendedName>
    <alternativeName>
        <fullName evidence="4">D-Ala-D-Ala ligase</fullName>
    </alternativeName>
    <alternativeName>
        <fullName evidence="4">D-alanylalanine synthetase</fullName>
    </alternativeName>
</protein>
<evidence type="ECO:0000259" key="8">
    <source>
        <dbReference type="PROSITE" id="PS50975"/>
    </source>
</evidence>
<feature type="binding site" evidence="6">
    <location>
        <position position="258"/>
    </location>
    <ligand>
        <name>Mg(2+)</name>
        <dbReference type="ChEBI" id="CHEBI:18420"/>
        <label>1</label>
    </ligand>
</feature>
<dbReference type="PANTHER" id="PTHR23132:SF23">
    <property type="entry name" value="D-ALANINE--D-ALANINE LIGASE B"/>
    <property type="match status" value="1"/>
</dbReference>
<dbReference type="UniPathway" id="UPA00219"/>
<dbReference type="GO" id="GO:0071555">
    <property type="term" value="P:cell wall organization"/>
    <property type="evidence" value="ECO:0007669"/>
    <property type="project" value="UniProtKB-KW"/>
</dbReference>
<dbReference type="GO" id="GO:0005737">
    <property type="term" value="C:cytoplasm"/>
    <property type="evidence" value="ECO:0007669"/>
    <property type="project" value="UniProtKB-SubCell"/>
</dbReference>
<dbReference type="Gene3D" id="3.30.470.20">
    <property type="entry name" value="ATP-grasp fold, B domain"/>
    <property type="match status" value="1"/>
</dbReference>
<evidence type="ECO:0000313" key="10">
    <source>
        <dbReference type="Proteomes" id="UP000252147"/>
    </source>
</evidence>
<dbReference type="PROSITE" id="PS50975">
    <property type="entry name" value="ATP_GRASP"/>
    <property type="match status" value="1"/>
</dbReference>
<dbReference type="InterPro" id="IPR011761">
    <property type="entry name" value="ATP-grasp"/>
</dbReference>
<feature type="active site" evidence="5">
    <location>
        <position position="14"/>
    </location>
</feature>
<comment type="cofactor">
    <cofactor evidence="6">
        <name>Mg(2+)</name>
        <dbReference type="ChEBI" id="CHEBI:18420"/>
    </cofactor>
    <cofactor evidence="6">
        <name>Mn(2+)</name>
        <dbReference type="ChEBI" id="CHEBI:29035"/>
    </cofactor>
    <text evidence="6">Binds 2 magnesium or manganese ions per subunit.</text>
</comment>
<dbReference type="InterPro" id="IPR011095">
    <property type="entry name" value="Dala_Dala_lig_C"/>
</dbReference>
<dbReference type="InterPro" id="IPR005905">
    <property type="entry name" value="D_ala_D_ala"/>
</dbReference>
<evidence type="ECO:0000313" key="9">
    <source>
        <dbReference type="EMBL" id="RCL38748.1"/>
    </source>
</evidence>
<dbReference type="GO" id="GO:0009252">
    <property type="term" value="P:peptidoglycan biosynthetic process"/>
    <property type="evidence" value="ECO:0007669"/>
    <property type="project" value="UniProtKB-UniRule"/>
</dbReference>
<evidence type="ECO:0000256" key="3">
    <source>
        <dbReference type="ARBA" id="ARBA00023316"/>
    </source>
</evidence>
<dbReference type="GO" id="GO:0008360">
    <property type="term" value="P:regulation of cell shape"/>
    <property type="evidence" value="ECO:0007669"/>
    <property type="project" value="UniProtKB-KW"/>
</dbReference>
<evidence type="ECO:0000256" key="4">
    <source>
        <dbReference type="HAMAP-Rule" id="MF_00047"/>
    </source>
</evidence>
<evidence type="ECO:0000256" key="1">
    <source>
        <dbReference type="ARBA" id="ARBA00010871"/>
    </source>
</evidence>
<reference evidence="9 10" key="1">
    <citation type="journal article" date="2018" name="Microbiome">
        <title>Fine metagenomic profile of the Mediterranean stratified and mixed water columns revealed by assembly and recruitment.</title>
        <authorList>
            <person name="Haro-Moreno J.M."/>
            <person name="Lopez-Perez M."/>
            <person name="De La Torre J.R."/>
            <person name="Picazo A."/>
            <person name="Camacho A."/>
            <person name="Rodriguez-Valera F."/>
        </authorList>
    </citation>
    <scope>NUCLEOTIDE SEQUENCE [LARGE SCALE GENOMIC DNA]</scope>
    <source>
        <strain evidence="9">MED-G83</strain>
    </source>
</reference>
<dbReference type="InterPro" id="IPR016185">
    <property type="entry name" value="PreATP-grasp_dom_sf"/>
</dbReference>
<organism evidence="9 10">
    <name type="scientific">SAR86 cluster bacterium</name>
    <dbReference type="NCBI Taxonomy" id="2030880"/>
    <lineage>
        <taxon>Bacteria</taxon>
        <taxon>Pseudomonadati</taxon>
        <taxon>Pseudomonadota</taxon>
        <taxon>Gammaproteobacteria</taxon>
        <taxon>SAR86 cluster</taxon>
    </lineage>
</organism>
<dbReference type="HAMAP" id="MF_00047">
    <property type="entry name" value="Dala_Dala_lig"/>
    <property type="match status" value="1"/>
</dbReference>
<dbReference type="GO" id="GO:0005524">
    <property type="term" value="F:ATP binding"/>
    <property type="evidence" value="ECO:0007669"/>
    <property type="project" value="UniProtKB-UniRule"/>
</dbReference>
<keyword evidence="3 4" id="KW-0961">Cell wall biogenesis/degradation</keyword>
<dbReference type="GO" id="GO:0008716">
    <property type="term" value="F:D-alanine-D-alanine ligase activity"/>
    <property type="evidence" value="ECO:0007669"/>
    <property type="project" value="UniProtKB-UniRule"/>
</dbReference>
<dbReference type="Gene3D" id="3.30.1490.20">
    <property type="entry name" value="ATP-grasp fold, A domain"/>
    <property type="match status" value="1"/>
</dbReference>
<proteinExistence type="inferred from homology"/>
<dbReference type="NCBIfam" id="NF002378">
    <property type="entry name" value="PRK01372.1"/>
    <property type="match status" value="1"/>
</dbReference>
<comment type="caution">
    <text evidence="9">The sequence shown here is derived from an EMBL/GenBank/DDBJ whole genome shotgun (WGS) entry which is preliminary data.</text>
</comment>
<dbReference type="PIRSF" id="PIRSF039102">
    <property type="entry name" value="Ddl/VanB"/>
    <property type="match status" value="1"/>
</dbReference>
<comment type="catalytic activity">
    <reaction evidence="4">
        <text>2 D-alanine + ATP = D-alanyl-D-alanine + ADP + phosphate + H(+)</text>
        <dbReference type="Rhea" id="RHEA:11224"/>
        <dbReference type="ChEBI" id="CHEBI:15378"/>
        <dbReference type="ChEBI" id="CHEBI:30616"/>
        <dbReference type="ChEBI" id="CHEBI:43474"/>
        <dbReference type="ChEBI" id="CHEBI:57416"/>
        <dbReference type="ChEBI" id="CHEBI:57822"/>
        <dbReference type="ChEBI" id="CHEBI:456216"/>
        <dbReference type="EC" id="6.3.2.4"/>
    </reaction>
</comment>
<dbReference type="GO" id="GO:0046872">
    <property type="term" value="F:metal ion binding"/>
    <property type="evidence" value="ECO:0007669"/>
    <property type="project" value="UniProtKB-KW"/>
</dbReference>
<name>A0A368BN53_9GAMM</name>
<keyword evidence="2 4" id="KW-0436">Ligase</keyword>
<gene>
    <name evidence="4" type="primary">ddl</name>
    <name evidence="9" type="ORF">DBW97_01685</name>
</gene>
<evidence type="ECO:0000256" key="2">
    <source>
        <dbReference type="ARBA" id="ARBA00022598"/>
    </source>
</evidence>
<dbReference type="Gene3D" id="3.40.50.20">
    <property type="match status" value="1"/>
</dbReference>
<feature type="binding site" evidence="6">
    <location>
        <position position="246"/>
    </location>
    <ligand>
        <name>Mg(2+)</name>
        <dbReference type="ChEBI" id="CHEBI:18420"/>
        <label>1</label>
    </ligand>
</feature>
<dbReference type="SUPFAM" id="SSF56059">
    <property type="entry name" value="Glutathione synthetase ATP-binding domain-like"/>
    <property type="match status" value="1"/>
</dbReference>
<comment type="similarity">
    <text evidence="1 4">Belongs to the D-alanine--D-alanine ligase family.</text>
</comment>
<dbReference type="EC" id="6.3.2.4" evidence="4"/>
<feature type="binding site" evidence="6">
    <location>
        <position position="258"/>
    </location>
    <ligand>
        <name>Mg(2+)</name>
        <dbReference type="ChEBI" id="CHEBI:18420"/>
        <label>2</label>
    </ligand>
</feature>
<dbReference type="Pfam" id="PF07478">
    <property type="entry name" value="Dala_Dala_lig_C"/>
    <property type="match status" value="1"/>
</dbReference>
<comment type="pathway">
    <text evidence="4">Cell wall biogenesis; peptidoglycan biosynthesis.</text>
</comment>
<keyword evidence="4" id="KW-0573">Peptidoglycan synthesis</keyword>
<keyword evidence="7" id="KW-0067">ATP-binding</keyword>
<evidence type="ECO:0000256" key="6">
    <source>
        <dbReference type="PIRSR" id="PIRSR039102-3"/>
    </source>
</evidence>
<keyword evidence="6" id="KW-0460">Magnesium</keyword>
<dbReference type="EMBL" id="QOPD01000002">
    <property type="protein sequence ID" value="RCL38748.1"/>
    <property type="molecule type" value="Genomic_DNA"/>
</dbReference>
<keyword evidence="4" id="KW-0963">Cytoplasm</keyword>
<accession>A0A368BN53</accession>
<keyword evidence="7" id="KW-0547">Nucleotide-binding</keyword>
<keyword evidence="4" id="KW-0133">Cell shape</keyword>
<feature type="binding site" evidence="6">
    <location>
        <position position="260"/>
    </location>
    <ligand>
        <name>Mg(2+)</name>
        <dbReference type="ChEBI" id="CHEBI:18420"/>
        <label>2</label>
    </ligand>
</feature>
<dbReference type="InterPro" id="IPR013815">
    <property type="entry name" value="ATP_grasp_subdomain_1"/>
</dbReference>
<sequence>MRKIIIVYGGESNESDISKKTAQSIFENIDRSQFLPHLINYSSINFDEYDQDCFFFIAIHGKGGEDGEIQEILESRKFVFSGSGSAATKKCWNKKISKRLMEENQIPTPKFIVCSNEIDLQNEFILSEKKFFIKPATNGSSFGVTKVEDKANINKAISEALSYSEEVIIEKAFSGPEYTVSVLGSDILPPLEIIPYGNEFYNFSAKYSSNETKKIMVTDPQIRGELSEIAYKAFHAHGCSSWARIDIVSEDDNFSVLEINTVPGFTEKSLFPFSAKLAGIDYKELITRIIEN</sequence>
<dbReference type="SUPFAM" id="SSF52440">
    <property type="entry name" value="PreATP-grasp domain"/>
    <property type="match status" value="1"/>
</dbReference>
<dbReference type="AlphaFoldDB" id="A0A368BN53"/>
<comment type="function">
    <text evidence="4">Cell wall formation.</text>
</comment>
<dbReference type="Proteomes" id="UP000252147">
    <property type="component" value="Unassembled WGS sequence"/>
</dbReference>
<comment type="subcellular location">
    <subcellularLocation>
        <location evidence="4">Cytoplasm</location>
    </subcellularLocation>
</comment>
<keyword evidence="6" id="KW-0464">Manganese</keyword>
<feature type="active site" evidence="5">
    <location>
        <position position="140"/>
    </location>
</feature>